<dbReference type="GO" id="GO:0004252">
    <property type="term" value="F:serine-type endopeptidase activity"/>
    <property type="evidence" value="ECO:0007669"/>
    <property type="project" value="TreeGrafter"/>
</dbReference>
<reference evidence="4" key="2">
    <citation type="submission" date="2020-09" db="EMBL/GenBank/DDBJ databases">
        <authorList>
            <person name="Sun Q."/>
            <person name="Kim S."/>
        </authorList>
    </citation>
    <scope>NUCLEOTIDE SEQUENCE</scope>
    <source>
        <strain evidence="4">KCTC 32513</strain>
    </source>
</reference>
<dbReference type="InterPro" id="IPR029058">
    <property type="entry name" value="AB_hydrolase_fold"/>
</dbReference>
<sequence>MFRIFGKQVCLGIAVLVASVSVKVTTHAASPPTPPSAHDFAMKKTVSLLELGPEGQQAALLSRTYAKICRSDRWEREPLDKCKPDEQKLAATDKVLIVDLKTKKPVNAISIPDDVTVNWMEWTSPNNLLVSITTGWKIGRRSYTPPTGRILSVKTDGSAPMVMLFGDEERLLRDNRRLSRTVDLLHDDPHHVIMGAWRNGDYDLFRVNVDDGDAVRVAKGRALTIAWYTNRDGVPSVRLDCTSRSCRKIKLHRPADGADPNDEETDWINVRTFKQTRRGKEDVLEIDWVAPTDVDDEYYVMVEGEGEERRSIKIYNIRTDTFVRDVFSDPVYDVNWPLINSETGNYAGAAVWKDRLTYHLLDTDLQKHLNAINAFFEDRWNITMTGFSDNGQVAVVKASAPNDPGSYYLYDFTTHNVVPLTNTHTSLPGEFNSRTQVVSVTTRDGQSISAYHTVPSPDRVRGGIAPLIVLVHGGPEVRDYFDYDRDVQFLASRGFQVLQVNFRGSSGYGRSFAEAGHRQWTGIMHNDVMDATRQLVADGHATPATTCIMGHSYGGFAALYAGAMQANEFACVIAGAGVSDLYESLKQDRKKYGYDSTTFEYWSKSIGDMKTERDQLRASSPVNLADRFDDPVLLIHGENDGIVDFSHSEDMKKALEKAGKTVGFLELDEGHYHNRWSIECSTEYFERLESFLETVFPVATDGSVQAVSP</sequence>
<dbReference type="AlphaFoldDB" id="A0A8J3CSH0"/>
<comment type="caution">
    <text evidence="4">The sequence shown here is derived from an EMBL/GenBank/DDBJ whole genome shotgun (WGS) entry which is preliminary data.</text>
</comment>
<dbReference type="Proteomes" id="UP000634004">
    <property type="component" value="Unassembled WGS sequence"/>
</dbReference>
<dbReference type="GO" id="GO:0006508">
    <property type="term" value="P:proteolysis"/>
    <property type="evidence" value="ECO:0007669"/>
    <property type="project" value="InterPro"/>
</dbReference>
<feature type="signal peptide" evidence="2">
    <location>
        <begin position="1"/>
        <end position="28"/>
    </location>
</feature>
<dbReference type="PANTHER" id="PTHR42776:SF27">
    <property type="entry name" value="DIPEPTIDYL PEPTIDASE FAMILY MEMBER 6"/>
    <property type="match status" value="1"/>
</dbReference>
<evidence type="ECO:0000256" key="1">
    <source>
        <dbReference type="ARBA" id="ARBA00022801"/>
    </source>
</evidence>
<name>A0A8J3CSH0_9PROT</name>
<proteinExistence type="predicted"/>
<keyword evidence="1" id="KW-0378">Hydrolase</keyword>
<evidence type="ECO:0000256" key="2">
    <source>
        <dbReference type="SAM" id="SignalP"/>
    </source>
</evidence>
<protein>
    <submittedName>
        <fullName evidence="4">Prolyl oligopeptidase</fullName>
    </submittedName>
</protein>
<feature type="domain" description="Peptidase S9 prolyl oligopeptidase catalytic" evidence="3">
    <location>
        <begin position="483"/>
        <end position="694"/>
    </location>
</feature>
<dbReference type="Gene3D" id="3.40.50.1820">
    <property type="entry name" value="alpha/beta hydrolase"/>
    <property type="match status" value="1"/>
</dbReference>
<dbReference type="PANTHER" id="PTHR42776">
    <property type="entry name" value="SERINE PEPTIDASE S9 FAMILY MEMBER"/>
    <property type="match status" value="1"/>
</dbReference>
<organism evidence="4 5">
    <name type="scientific">Algimonas arctica</name>
    <dbReference type="NCBI Taxonomy" id="1479486"/>
    <lineage>
        <taxon>Bacteria</taxon>
        <taxon>Pseudomonadati</taxon>
        <taxon>Pseudomonadota</taxon>
        <taxon>Alphaproteobacteria</taxon>
        <taxon>Maricaulales</taxon>
        <taxon>Robiginitomaculaceae</taxon>
        <taxon>Algimonas</taxon>
    </lineage>
</organism>
<dbReference type="Pfam" id="PF00326">
    <property type="entry name" value="Peptidase_S9"/>
    <property type="match status" value="1"/>
</dbReference>
<dbReference type="InterPro" id="IPR001375">
    <property type="entry name" value="Peptidase_S9_cat"/>
</dbReference>
<evidence type="ECO:0000313" key="4">
    <source>
        <dbReference type="EMBL" id="GHA92572.1"/>
    </source>
</evidence>
<dbReference type="EMBL" id="BMZH01000005">
    <property type="protein sequence ID" value="GHA92572.1"/>
    <property type="molecule type" value="Genomic_DNA"/>
</dbReference>
<evidence type="ECO:0000259" key="3">
    <source>
        <dbReference type="Pfam" id="PF00326"/>
    </source>
</evidence>
<reference evidence="4" key="1">
    <citation type="journal article" date="2014" name="Int. J. Syst. Evol. Microbiol.">
        <title>Complete genome sequence of Corynebacterium casei LMG S-19264T (=DSM 44701T), isolated from a smear-ripened cheese.</title>
        <authorList>
            <consortium name="US DOE Joint Genome Institute (JGI-PGF)"/>
            <person name="Walter F."/>
            <person name="Albersmeier A."/>
            <person name="Kalinowski J."/>
            <person name="Ruckert C."/>
        </authorList>
    </citation>
    <scope>NUCLEOTIDE SEQUENCE</scope>
    <source>
        <strain evidence="4">KCTC 32513</strain>
    </source>
</reference>
<feature type="chain" id="PRO_5035289858" evidence="2">
    <location>
        <begin position="29"/>
        <end position="709"/>
    </location>
</feature>
<evidence type="ECO:0000313" key="5">
    <source>
        <dbReference type="Proteomes" id="UP000634004"/>
    </source>
</evidence>
<dbReference type="SUPFAM" id="SSF82171">
    <property type="entry name" value="DPP6 N-terminal domain-like"/>
    <property type="match status" value="1"/>
</dbReference>
<dbReference type="SUPFAM" id="SSF53474">
    <property type="entry name" value="alpha/beta-Hydrolases"/>
    <property type="match status" value="1"/>
</dbReference>
<gene>
    <name evidence="4" type="ORF">GCM10009069_14490</name>
</gene>
<keyword evidence="5" id="KW-1185">Reference proteome</keyword>
<keyword evidence="2" id="KW-0732">Signal</keyword>
<accession>A0A8J3CSH0</accession>